<keyword evidence="1" id="KW-0732">Signal</keyword>
<reference evidence="2" key="1">
    <citation type="submission" date="2023-07" db="EMBL/GenBank/DDBJ databases">
        <title>Sorghum-associated microbial communities from plants grown in Nebraska, USA.</title>
        <authorList>
            <person name="Schachtman D."/>
        </authorList>
    </citation>
    <scope>NUCLEOTIDE SEQUENCE</scope>
    <source>
        <strain evidence="2">BE330</strain>
    </source>
</reference>
<evidence type="ECO:0000313" key="2">
    <source>
        <dbReference type="EMBL" id="MDR6218136.1"/>
    </source>
</evidence>
<feature type="signal peptide" evidence="1">
    <location>
        <begin position="1"/>
        <end position="24"/>
    </location>
</feature>
<dbReference type="EMBL" id="JAVDQK010000004">
    <property type="protein sequence ID" value="MDR6218136.1"/>
    <property type="molecule type" value="Genomic_DNA"/>
</dbReference>
<dbReference type="AlphaFoldDB" id="A0AAE4BMX6"/>
<proteinExistence type="predicted"/>
<dbReference type="RefSeq" id="WP_309854200.1">
    <property type="nucleotide sequence ID" value="NZ_JAVDQJ010000004.1"/>
</dbReference>
<feature type="chain" id="PRO_5042191641" evidence="1">
    <location>
        <begin position="25"/>
        <end position="160"/>
    </location>
</feature>
<comment type="caution">
    <text evidence="2">The sequence shown here is derived from an EMBL/GenBank/DDBJ whole genome shotgun (WGS) entry which is preliminary data.</text>
</comment>
<gene>
    <name evidence="2" type="ORF">J2Y00_001699</name>
</gene>
<evidence type="ECO:0000313" key="3">
    <source>
        <dbReference type="Proteomes" id="UP001185331"/>
    </source>
</evidence>
<protein>
    <submittedName>
        <fullName evidence="2">Uncharacterized protein</fullName>
    </submittedName>
</protein>
<evidence type="ECO:0000256" key="1">
    <source>
        <dbReference type="SAM" id="SignalP"/>
    </source>
</evidence>
<organism evidence="2 3">
    <name type="scientific">Deinococcus soli</name>
    <name type="common">ex Cha et al. 2016</name>
    <dbReference type="NCBI Taxonomy" id="1309411"/>
    <lineage>
        <taxon>Bacteria</taxon>
        <taxon>Thermotogati</taxon>
        <taxon>Deinococcota</taxon>
        <taxon>Deinococci</taxon>
        <taxon>Deinococcales</taxon>
        <taxon>Deinococcaceae</taxon>
        <taxon>Deinococcus</taxon>
    </lineage>
</organism>
<accession>A0AAE4BMX6</accession>
<name>A0AAE4BMX6_9DEIO</name>
<dbReference type="Proteomes" id="UP001185331">
    <property type="component" value="Unassembled WGS sequence"/>
</dbReference>
<sequence>MKKPVLTAMLLATSVLLLTGASVAAARSASFQNLKGAVVCLDPHVGVSIREGGKRRRELEIQTLEVFQTAFARRGAVTESPLDGCFKTQGRVEVMVRVQADRGAVVIQVEAIKRASSLREDNQVVYARALNGTYEHISELPELLSHVATQVAEDALPDDI</sequence>